<keyword evidence="1" id="KW-0812">Transmembrane</keyword>
<protein>
    <recommendedName>
        <fullName evidence="2">Fatty acid desaturase domain-containing protein</fullName>
    </recommendedName>
</protein>
<dbReference type="InterPro" id="IPR005804">
    <property type="entry name" value="FA_desaturase_dom"/>
</dbReference>
<dbReference type="Proteomes" id="UP001501231">
    <property type="component" value="Unassembled WGS sequence"/>
</dbReference>
<feature type="transmembrane region" description="Helical" evidence="1">
    <location>
        <begin position="27"/>
        <end position="49"/>
    </location>
</feature>
<evidence type="ECO:0000259" key="2">
    <source>
        <dbReference type="Pfam" id="PF00487"/>
    </source>
</evidence>
<feature type="domain" description="Fatty acid desaturase" evidence="2">
    <location>
        <begin position="49"/>
        <end position="260"/>
    </location>
</feature>
<dbReference type="EMBL" id="BAAARW010000020">
    <property type="protein sequence ID" value="GAA2433120.1"/>
    <property type="molecule type" value="Genomic_DNA"/>
</dbReference>
<feature type="transmembrane region" description="Helical" evidence="1">
    <location>
        <begin position="55"/>
        <end position="72"/>
    </location>
</feature>
<feature type="transmembrane region" description="Helical" evidence="1">
    <location>
        <begin position="84"/>
        <end position="102"/>
    </location>
</feature>
<keyword evidence="4" id="KW-1185">Reference proteome</keyword>
<keyword evidence="1" id="KW-0472">Membrane</keyword>
<organism evidence="3 4">
    <name type="scientific">Actinomadura vinacea</name>
    <dbReference type="NCBI Taxonomy" id="115336"/>
    <lineage>
        <taxon>Bacteria</taxon>
        <taxon>Bacillati</taxon>
        <taxon>Actinomycetota</taxon>
        <taxon>Actinomycetes</taxon>
        <taxon>Streptosporangiales</taxon>
        <taxon>Thermomonosporaceae</taxon>
        <taxon>Actinomadura</taxon>
    </lineage>
</organism>
<gene>
    <name evidence="3" type="ORF">GCM10010191_54020</name>
</gene>
<proteinExistence type="predicted"/>
<evidence type="ECO:0000313" key="3">
    <source>
        <dbReference type="EMBL" id="GAA2433120.1"/>
    </source>
</evidence>
<accession>A0ABN3JKK0</accession>
<feature type="transmembrane region" description="Helical" evidence="1">
    <location>
        <begin position="122"/>
        <end position="142"/>
    </location>
</feature>
<dbReference type="Pfam" id="PF00487">
    <property type="entry name" value="FA_desaturase"/>
    <property type="match status" value="1"/>
</dbReference>
<name>A0ABN3JKK0_9ACTN</name>
<sequence length="265" mass="29557">MKAATRTPPRLSELGSDLLVTTRRRRILALSLPYLGIALFAGAATAGWWWATPPIAFGIFVAVVTATHDVVHRSLGLGRAATEWALFLLGAVLLESGHAYRATHLQHHRTFPSEDDPEGHPADLSMLGAVLYGPVFLVRLWWWGYRRSSGRQRAWLLAEAAVPFAAVAAGALFWRGLLVYATMMIVGSWVYPLLTVHLPHRHYGEDPLTQTHTLRGRVIPALFLELTYHLEHHLYPQVPSHNLARLARRLAPFLDEAGVSPRRVI</sequence>
<reference evidence="3 4" key="1">
    <citation type="journal article" date="2019" name="Int. J. Syst. Evol. Microbiol.">
        <title>The Global Catalogue of Microorganisms (GCM) 10K type strain sequencing project: providing services to taxonomists for standard genome sequencing and annotation.</title>
        <authorList>
            <consortium name="The Broad Institute Genomics Platform"/>
            <consortium name="The Broad Institute Genome Sequencing Center for Infectious Disease"/>
            <person name="Wu L."/>
            <person name="Ma J."/>
        </authorList>
    </citation>
    <scope>NUCLEOTIDE SEQUENCE [LARGE SCALE GENOMIC DNA]</scope>
    <source>
        <strain evidence="3 4">JCM 3325</strain>
    </source>
</reference>
<keyword evidence="1" id="KW-1133">Transmembrane helix</keyword>
<evidence type="ECO:0000256" key="1">
    <source>
        <dbReference type="SAM" id="Phobius"/>
    </source>
</evidence>
<dbReference type="RefSeq" id="WP_344592572.1">
    <property type="nucleotide sequence ID" value="NZ_BAAARW010000020.1"/>
</dbReference>
<feature type="transmembrane region" description="Helical" evidence="1">
    <location>
        <begin position="154"/>
        <end position="174"/>
    </location>
</feature>
<evidence type="ECO:0000313" key="4">
    <source>
        <dbReference type="Proteomes" id="UP001501231"/>
    </source>
</evidence>
<comment type="caution">
    <text evidence="3">The sequence shown here is derived from an EMBL/GenBank/DDBJ whole genome shotgun (WGS) entry which is preliminary data.</text>
</comment>